<protein>
    <submittedName>
        <fullName evidence="1">Uncharacterized protein</fullName>
    </submittedName>
</protein>
<evidence type="ECO:0000313" key="2">
    <source>
        <dbReference type="Proteomes" id="UP000323506"/>
    </source>
</evidence>
<dbReference type="EMBL" id="CM017697">
    <property type="protein sequence ID" value="TYG98634.1"/>
    <property type="molecule type" value="Genomic_DNA"/>
</dbReference>
<name>A0A5D2EXY6_GOSDA</name>
<keyword evidence="2" id="KW-1185">Reference proteome</keyword>
<organism evidence="1 2">
    <name type="scientific">Gossypium darwinii</name>
    <name type="common">Darwin's cotton</name>
    <name type="synonym">Gossypium barbadense var. darwinii</name>
    <dbReference type="NCBI Taxonomy" id="34276"/>
    <lineage>
        <taxon>Eukaryota</taxon>
        <taxon>Viridiplantae</taxon>
        <taxon>Streptophyta</taxon>
        <taxon>Embryophyta</taxon>
        <taxon>Tracheophyta</taxon>
        <taxon>Spermatophyta</taxon>
        <taxon>Magnoliopsida</taxon>
        <taxon>eudicotyledons</taxon>
        <taxon>Gunneridae</taxon>
        <taxon>Pentapetalae</taxon>
        <taxon>rosids</taxon>
        <taxon>malvids</taxon>
        <taxon>Malvales</taxon>
        <taxon>Malvaceae</taxon>
        <taxon>Malvoideae</taxon>
        <taxon>Gossypium</taxon>
    </lineage>
</organism>
<reference evidence="1 2" key="1">
    <citation type="submission" date="2019-06" db="EMBL/GenBank/DDBJ databases">
        <title>WGS assembly of Gossypium darwinii.</title>
        <authorList>
            <person name="Chen Z.J."/>
            <person name="Sreedasyam A."/>
            <person name="Ando A."/>
            <person name="Song Q."/>
            <person name="De L."/>
            <person name="Hulse-Kemp A."/>
            <person name="Ding M."/>
            <person name="Ye W."/>
            <person name="Kirkbride R."/>
            <person name="Jenkins J."/>
            <person name="Plott C."/>
            <person name="Lovell J."/>
            <person name="Lin Y.-M."/>
            <person name="Vaughn R."/>
            <person name="Liu B."/>
            <person name="Li W."/>
            <person name="Simpson S."/>
            <person name="Scheffler B."/>
            <person name="Saski C."/>
            <person name="Grover C."/>
            <person name="Hu G."/>
            <person name="Conover J."/>
            <person name="Carlson J."/>
            <person name="Shu S."/>
            <person name="Boston L."/>
            <person name="Williams M."/>
            <person name="Peterson D."/>
            <person name="Mcgee K."/>
            <person name="Jones D."/>
            <person name="Wendel J."/>
            <person name="Stelly D."/>
            <person name="Grimwood J."/>
            <person name="Schmutz J."/>
        </authorList>
    </citation>
    <scope>NUCLEOTIDE SEQUENCE [LARGE SCALE GENOMIC DNA]</scope>
    <source>
        <strain evidence="1">1808015.09</strain>
    </source>
</reference>
<sequence length="77" mass="8485">MSSSTNRKPSAQKIALNCHCGLSAAVCNANTLWNKWRKFFGCANFKEIGGRDFSSGLKVMVTTSIQVEKNNDAQLMK</sequence>
<dbReference type="AlphaFoldDB" id="A0A5D2EXY6"/>
<evidence type="ECO:0000313" key="1">
    <source>
        <dbReference type="EMBL" id="TYG98634.1"/>
    </source>
</evidence>
<dbReference type="Proteomes" id="UP000323506">
    <property type="component" value="Chromosome A10"/>
</dbReference>
<accession>A0A5D2EXY6</accession>
<proteinExistence type="predicted"/>
<gene>
    <name evidence="1" type="ORF">ES288_A10G132900v1</name>
</gene>